<sequence length="297" mass="32621">MKHILTINFLSIAFLLASCGNGNNKSDGYGTFESTETTVSSEVQGKILYFPVEEGQLLKKGELAALVDSTQTYLRVLQVEAQVESINSKKQTIAAQGQVLDQQLENINKEVRRAEGLFKLNAATQKQVDDVTGQAKVIQMQKHALNVQLAEISIEAKALGMQVMMLKDQLAKCRIVNPVTGTILVKYAEVGEIIAPGKGIYKIADLSEINLKVYISGKQLSDIHLGDSVTVITDIATGLHEQLGIISWVSPEAEFTPKIVQTREERVKLVYAVKIRVKNDGSLKIGMPGEMKLKLNR</sequence>
<dbReference type="PROSITE" id="PS51257">
    <property type="entry name" value="PROKAR_LIPOPROTEIN"/>
    <property type="match status" value="1"/>
</dbReference>
<dbReference type="Proteomes" id="UP000199452">
    <property type="component" value="Unassembled WGS sequence"/>
</dbReference>
<evidence type="ECO:0000313" key="3">
    <source>
        <dbReference type="Proteomes" id="UP000199452"/>
    </source>
</evidence>
<organism evidence="2 3">
    <name type="scientific">Williamwhitmania taraxaci</name>
    <dbReference type="NCBI Taxonomy" id="1640674"/>
    <lineage>
        <taxon>Bacteria</taxon>
        <taxon>Pseudomonadati</taxon>
        <taxon>Bacteroidota</taxon>
        <taxon>Bacteroidia</taxon>
        <taxon>Bacteroidales</taxon>
        <taxon>Williamwhitmaniaceae</taxon>
        <taxon>Williamwhitmania</taxon>
    </lineage>
</organism>
<dbReference type="GO" id="GO:0015562">
    <property type="term" value="F:efflux transmembrane transporter activity"/>
    <property type="evidence" value="ECO:0007669"/>
    <property type="project" value="TreeGrafter"/>
</dbReference>
<dbReference type="Pfam" id="PF25917">
    <property type="entry name" value="BSH_RND"/>
    <property type="match status" value="1"/>
</dbReference>
<dbReference type="RefSeq" id="WP_092436381.1">
    <property type="nucleotide sequence ID" value="NZ_FMYP01000011.1"/>
</dbReference>
<dbReference type="GO" id="GO:1990281">
    <property type="term" value="C:efflux pump complex"/>
    <property type="evidence" value="ECO:0007669"/>
    <property type="project" value="TreeGrafter"/>
</dbReference>
<dbReference type="Gene3D" id="2.40.30.170">
    <property type="match status" value="1"/>
</dbReference>
<dbReference type="Gene3D" id="2.40.50.100">
    <property type="match status" value="1"/>
</dbReference>
<evidence type="ECO:0000313" key="2">
    <source>
        <dbReference type="EMBL" id="SDB94483.1"/>
    </source>
</evidence>
<gene>
    <name evidence="2" type="ORF">SAMN05216323_101169</name>
</gene>
<evidence type="ECO:0000259" key="1">
    <source>
        <dbReference type="Pfam" id="PF25917"/>
    </source>
</evidence>
<dbReference type="OrthoDB" id="9778236at2"/>
<dbReference type="EMBL" id="FMYP01000011">
    <property type="protein sequence ID" value="SDB94483.1"/>
    <property type="molecule type" value="Genomic_DNA"/>
</dbReference>
<name>A0A1G6HJZ6_9BACT</name>
<dbReference type="SUPFAM" id="SSF111369">
    <property type="entry name" value="HlyD-like secretion proteins"/>
    <property type="match status" value="1"/>
</dbReference>
<dbReference type="STRING" id="1640674.SAMN05216323_101169"/>
<proteinExistence type="predicted"/>
<protein>
    <submittedName>
        <fullName evidence="2">HlyD family secretion protein</fullName>
    </submittedName>
</protein>
<keyword evidence="3" id="KW-1185">Reference proteome</keyword>
<dbReference type="PANTHER" id="PTHR30469">
    <property type="entry name" value="MULTIDRUG RESISTANCE PROTEIN MDTA"/>
    <property type="match status" value="1"/>
</dbReference>
<dbReference type="AlphaFoldDB" id="A0A1G6HJZ6"/>
<dbReference type="InterPro" id="IPR058625">
    <property type="entry name" value="MdtA-like_BSH"/>
</dbReference>
<accession>A0A1G6HJZ6</accession>
<dbReference type="PANTHER" id="PTHR30469:SF15">
    <property type="entry name" value="HLYD FAMILY OF SECRETION PROTEINS"/>
    <property type="match status" value="1"/>
</dbReference>
<feature type="domain" description="Multidrug resistance protein MdtA-like barrel-sandwich hybrid" evidence="1">
    <location>
        <begin position="37"/>
        <end position="198"/>
    </location>
</feature>
<reference evidence="2 3" key="1">
    <citation type="submission" date="2016-09" db="EMBL/GenBank/DDBJ databases">
        <authorList>
            <person name="Capua I."/>
            <person name="De Benedictis P."/>
            <person name="Joannis T."/>
            <person name="Lombin L.H."/>
            <person name="Cattoli G."/>
        </authorList>
    </citation>
    <scope>NUCLEOTIDE SEQUENCE [LARGE SCALE GENOMIC DNA]</scope>
    <source>
        <strain evidence="2 3">A7P-90m</strain>
    </source>
</reference>